<dbReference type="EMBL" id="CP042436">
    <property type="protein sequence ID" value="QEC62510.1"/>
    <property type="molecule type" value="Genomic_DNA"/>
</dbReference>
<gene>
    <name evidence="1" type="ORF">FRZ54_07880</name>
</gene>
<dbReference type="KEGG" id="mgin:FRZ54_07880"/>
<name>A0A5B8UTR6_9SPHI</name>
<dbReference type="Proteomes" id="UP000321479">
    <property type="component" value="Chromosome"/>
</dbReference>
<dbReference type="AlphaFoldDB" id="A0A5B8UTR6"/>
<sequence length="64" mass="7209">MDTTDQPKPNTSDIPKKIFTQLIEELKKSEVPITVIEQLEKTIVTDRNFTEQALRIALSPNAGL</sequence>
<evidence type="ECO:0000313" key="1">
    <source>
        <dbReference type="EMBL" id="QEC62510.1"/>
    </source>
</evidence>
<reference evidence="1 2" key="1">
    <citation type="journal article" date="2017" name="Curr. Microbiol.">
        <title>Mucilaginibacter ginsenosidivorans sp. nov., Isolated from Soil of Ginseng Field.</title>
        <authorList>
            <person name="Kim M.M."/>
            <person name="Siddiqi M.Z."/>
            <person name="Im W.T."/>
        </authorList>
    </citation>
    <scope>NUCLEOTIDE SEQUENCE [LARGE SCALE GENOMIC DNA]</scope>
    <source>
        <strain evidence="1 2">Gsoil 3017</strain>
    </source>
</reference>
<dbReference type="OrthoDB" id="798885at2"/>
<accession>A0A5B8UTR6</accession>
<organism evidence="1 2">
    <name type="scientific">Mucilaginibacter ginsenosidivorans</name>
    <dbReference type="NCBI Taxonomy" id="398053"/>
    <lineage>
        <taxon>Bacteria</taxon>
        <taxon>Pseudomonadati</taxon>
        <taxon>Bacteroidota</taxon>
        <taxon>Sphingobacteriia</taxon>
        <taxon>Sphingobacteriales</taxon>
        <taxon>Sphingobacteriaceae</taxon>
        <taxon>Mucilaginibacter</taxon>
    </lineage>
</organism>
<proteinExistence type="predicted"/>
<keyword evidence="2" id="KW-1185">Reference proteome</keyword>
<dbReference type="RefSeq" id="WP_147031087.1">
    <property type="nucleotide sequence ID" value="NZ_CP042436.1"/>
</dbReference>
<evidence type="ECO:0000313" key="2">
    <source>
        <dbReference type="Proteomes" id="UP000321479"/>
    </source>
</evidence>
<protein>
    <submittedName>
        <fullName evidence="1">Uncharacterized protein</fullName>
    </submittedName>
</protein>